<organism evidence="2 3">
    <name type="scientific">Mycena belliarum</name>
    <dbReference type="NCBI Taxonomy" id="1033014"/>
    <lineage>
        <taxon>Eukaryota</taxon>
        <taxon>Fungi</taxon>
        <taxon>Dikarya</taxon>
        <taxon>Basidiomycota</taxon>
        <taxon>Agaricomycotina</taxon>
        <taxon>Agaricomycetes</taxon>
        <taxon>Agaricomycetidae</taxon>
        <taxon>Agaricales</taxon>
        <taxon>Marasmiineae</taxon>
        <taxon>Mycenaceae</taxon>
        <taxon>Mycena</taxon>
    </lineage>
</organism>
<comment type="caution">
    <text evidence="2">The sequence shown here is derived from an EMBL/GenBank/DDBJ whole genome shotgun (WGS) entry which is preliminary data.</text>
</comment>
<dbReference type="Proteomes" id="UP001222325">
    <property type="component" value="Unassembled WGS sequence"/>
</dbReference>
<feature type="region of interest" description="Disordered" evidence="1">
    <location>
        <begin position="265"/>
        <end position="295"/>
    </location>
</feature>
<feature type="compositionally biased region" description="Low complexity" evidence="1">
    <location>
        <begin position="529"/>
        <end position="541"/>
    </location>
</feature>
<accession>A0AAD6TQY4</accession>
<protein>
    <submittedName>
        <fullName evidence="2">Uncharacterized protein</fullName>
    </submittedName>
</protein>
<feature type="region of interest" description="Disordered" evidence="1">
    <location>
        <begin position="592"/>
        <end position="625"/>
    </location>
</feature>
<dbReference type="EMBL" id="JARJCN010000109">
    <property type="protein sequence ID" value="KAJ7074864.1"/>
    <property type="molecule type" value="Genomic_DNA"/>
</dbReference>
<evidence type="ECO:0000313" key="3">
    <source>
        <dbReference type="Proteomes" id="UP001222325"/>
    </source>
</evidence>
<sequence length="625" mass="68157">MREGCKKHRFVRPFWGLPAHSGARFGCPADSGQLTAYHSTLMSSKPSKRPKSAPELRAAEEERKFMQRFYSQSYHHRNRAERNAKTRERMAALRSREATLPEDAQEARLEARRASARKYREKNAWRLARKAREARAQVRERREAERPTLAEARAACRRRRLAKAARREAAELEESICIQSTLLGDLQQGERYSWVDNAFGTALSPEAAAAEQKKRKLSAEHRCDHDPLRPPGSAVTIGCPACPHPISHTLAEKIERDWAALTPQATRQIGRGQRSETMQDVWPPRTNLAQQGSSTVVKEMPELKAVTDDSDGSDDGLPGRPYRVGAAGKHQQIANKADNESLKPHGRFRFLWCIFPHPPLSPKLPKRAMARCEPPWHPDKEGDDPVLSDKLYLATGPHLGSAAGAYNSWNSAQRVVSGSSGATAPLYTSWDSLVAAWDAGCGKGGHTHTLDGATPRRTAGGGNFTTISIGGRTFENVPVLPPVRRAASVAPPSPASRAGSGTASGDVKLPRKYKNVPATPTKTKTMRNSAATPASPSSPRAYSVRWDEEGVVCGSQDEATALYSSLEALGLSPSMMTTTSLVNAANFAEGSGVASLGTQRRAGGELESSDSDVKRKISSLRGTWK</sequence>
<evidence type="ECO:0000313" key="2">
    <source>
        <dbReference type="EMBL" id="KAJ7074864.1"/>
    </source>
</evidence>
<gene>
    <name evidence="2" type="ORF">B0H15DRAFT_806597</name>
</gene>
<dbReference type="AlphaFoldDB" id="A0AAD6TQY4"/>
<feature type="region of interest" description="Disordered" evidence="1">
    <location>
        <begin position="487"/>
        <end position="541"/>
    </location>
</feature>
<feature type="compositionally biased region" description="Polar residues" evidence="1">
    <location>
        <begin position="518"/>
        <end position="528"/>
    </location>
</feature>
<proteinExistence type="predicted"/>
<feature type="compositionally biased region" description="Low complexity" evidence="1">
    <location>
        <begin position="487"/>
        <end position="505"/>
    </location>
</feature>
<name>A0AAD6TQY4_9AGAR</name>
<keyword evidence="3" id="KW-1185">Reference proteome</keyword>
<evidence type="ECO:0000256" key="1">
    <source>
        <dbReference type="SAM" id="MobiDB-lite"/>
    </source>
</evidence>
<reference evidence="2" key="1">
    <citation type="submission" date="2023-03" db="EMBL/GenBank/DDBJ databases">
        <title>Massive genome expansion in bonnet fungi (Mycena s.s.) driven by repeated elements and novel gene families across ecological guilds.</title>
        <authorList>
            <consortium name="Lawrence Berkeley National Laboratory"/>
            <person name="Harder C.B."/>
            <person name="Miyauchi S."/>
            <person name="Viragh M."/>
            <person name="Kuo A."/>
            <person name="Thoen E."/>
            <person name="Andreopoulos B."/>
            <person name="Lu D."/>
            <person name="Skrede I."/>
            <person name="Drula E."/>
            <person name="Henrissat B."/>
            <person name="Morin E."/>
            <person name="Kohler A."/>
            <person name="Barry K."/>
            <person name="LaButti K."/>
            <person name="Morin E."/>
            <person name="Salamov A."/>
            <person name="Lipzen A."/>
            <person name="Mereny Z."/>
            <person name="Hegedus B."/>
            <person name="Baldrian P."/>
            <person name="Stursova M."/>
            <person name="Weitz H."/>
            <person name="Taylor A."/>
            <person name="Grigoriev I.V."/>
            <person name="Nagy L.G."/>
            <person name="Martin F."/>
            <person name="Kauserud H."/>
        </authorList>
    </citation>
    <scope>NUCLEOTIDE SEQUENCE</scope>
    <source>
        <strain evidence="2">CBHHK173m</strain>
    </source>
</reference>